<dbReference type="RefSeq" id="WP_102769938.1">
    <property type="nucleotide sequence ID" value="NZ_POSP01000004.1"/>
</dbReference>
<dbReference type="Pfam" id="PF16871">
    <property type="entry name" value="DUF5077"/>
    <property type="match status" value="1"/>
</dbReference>
<name>A0A2N8KRU8_9BURK</name>
<dbReference type="AlphaFoldDB" id="A0A2N8KRU8"/>
<dbReference type="OrthoDB" id="6014523at2"/>
<keyword evidence="4" id="KW-1185">Reference proteome</keyword>
<proteinExistence type="predicted"/>
<dbReference type="Proteomes" id="UP000235916">
    <property type="component" value="Unassembled WGS sequence"/>
</dbReference>
<dbReference type="EMBL" id="POSP01000004">
    <property type="protein sequence ID" value="PND36163.1"/>
    <property type="molecule type" value="Genomic_DNA"/>
</dbReference>
<evidence type="ECO:0000256" key="1">
    <source>
        <dbReference type="SAM" id="SignalP"/>
    </source>
</evidence>
<gene>
    <name evidence="3" type="ORF">C1O66_20780</name>
</gene>
<organism evidence="3 4">
    <name type="scientific">Kinneretia aquatilis</name>
    <dbReference type="NCBI Taxonomy" id="2070761"/>
    <lineage>
        <taxon>Bacteria</taxon>
        <taxon>Pseudomonadati</taxon>
        <taxon>Pseudomonadota</taxon>
        <taxon>Betaproteobacteria</taxon>
        <taxon>Burkholderiales</taxon>
        <taxon>Sphaerotilaceae</taxon>
        <taxon>Roseateles</taxon>
    </lineage>
</organism>
<evidence type="ECO:0000313" key="3">
    <source>
        <dbReference type="EMBL" id="PND36163.1"/>
    </source>
</evidence>
<accession>A0A2N8KRU8</accession>
<feature type="signal peptide" evidence="1">
    <location>
        <begin position="1"/>
        <end position="26"/>
    </location>
</feature>
<keyword evidence="1" id="KW-0732">Signal</keyword>
<evidence type="ECO:0000259" key="2">
    <source>
        <dbReference type="Pfam" id="PF16871"/>
    </source>
</evidence>
<feature type="chain" id="PRO_5014860490" description="DUF5077 domain-containing protein" evidence="1">
    <location>
        <begin position="27"/>
        <end position="437"/>
    </location>
</feature>
<sequence length="437" mass="47382">MSDFRSLLPRALLLSACLGLSAMAQAAALMPAPGSATVAKLAPTRVALAGNAFITSAAPDAPEWISYNEGLMDWRDARTVISSWVRVAQPGKFKISLKGTVPAGSVSQVRVSALGKSFNLRLTPTAGPFNTLATIDVPQAGYVRIDVQGISRTGPEFAQLQAIELSGTAAAGLVYANLDADWGYYWSRRGPSVHMSYSTPAHTEYLYNELTIPVGEDAVGSYFMANGFGEGYFGIQVKEEERWVLFSVWDADSGKTTLVKKGPEVVSNEFGGEGTGGQSYLVYPWKAGTTYPFITRVRPDGQGNTLYSSWFYAVEQGQWRFIATWKRPATNTWLTGAHSFCENFIDTNGFAGRKMLMGQQWAVNKSGAWTELNKGWFTVDPTGGNRQRLDFAGGVDASGQFYLRNGGFFNATVPANQSFTRPLGGKKPTVDLSSLPE</sequence>
<dbReference type="InterPro" id="IPR021862">
    <property type="entry name" value="DUF3472"/>
</dbReference>
<feature type="domain" description="DUF5077" evidence="2">
    <location>
        <begin position="46"/>
        <end position="169"/>
    </location>
</feature>
<dbReference type="Pfam" id="PF11958">
    <property type="entry name" value="DUF3472"/>
    <property type="match status" value="1"/>
</dbReference>
<reference evidence="3 4" key="1">
    <citation type="submission" date="2018-01" db="EMBL/GenBank/DDBJ databases">
        <title>Draft genome sequence of Paucibacter aquatile CR182 isolated from freshwater of the Nakdong River.</title>
        <authorList>
            <person name="Choi A."/>
            <person name="Chung E.J."/>
        </authorList>
    </citation>
    <scope>NUCLEOTIDE SEQUENCE [LARGE SCALE GENOMIC DNA]</scope>
    <source>
        <strain evidence="3 4">CR182</strain>
    </source>
</reference>
<dbReference type="InterPro" id="IPR031712">
    <property type="entry name" value="DUF5077"/>
</dbReference>
<protein>
    <recommendedName>
        <fullName evidence="2">DUF5077 domain-containing protein</fullName>
    </recommendedName>
</protein>
<comment type="caution">
    <text evidence="3">The sequence shown here is derived from an EMBL/GenBank/DDBJ whole genome shotgun (WGS) entry which is preliminary data.</text>
</comment>
<evidence type="ECO:0000313" key="4">
    <source>
        <dbReference type="Proteomes" id="UP000235916"/>
    </source>
</evidence>